<dbReference type="InterPro" id="IPR008988">
    <property type="entry name" value="Transcriptional_repressor_C"/>
</dbReference>
<evidence type="ECO:0000256" key="5">
    <source>
        <dbReference type="HAMAP-Rule" id="MF_00978"/>
    </source>
</evidence>
<dbReference type="GO" id="GO:0005524">
    <property type="term" value="F:ATP binding"/>
    <property type="evidence" value="ECO:0007669"/>
    <property type="project" value="UniProtKB-UniRule"/>
</dbReference>
<dbReference type="InterPro" id="IPR045864">
    <property type="entry name" value="aa-tRNA-synth_II/BPL/LPL"/>
</dbReference>
<feature type="binding site" evidence="5">
    <location>
        <position position="185"/>
    </location>
    <ligand>
        <name>biotin</name>
        <dbReference type="ChEBI" id="CHEBI:57586"/>
    </ligand>
</feature>
<comment type="function">
    <text evidence="5">Acts both as a biotin--[acetyl-CoA-carboxylase] ligase and a repressor.</text>
</comment>
<proteinExistence type="inferred from homology"/>
<dbReference type="CDD" id="cd00090">
    <property type="entry name" value="HTH_ARSR"/>
    <property type="match status" value="1"/>
</dbReference>
<dbReference type="GO" id="GO:0004077">
    <property type="term" value="F:biotin--[biotin carboxyl-carrier protein] ligase activity"/>
    <property type="evidence" value="ECO:0007669"/>
    <property type="project" value="UniProtKB-UniRule"/>
</dbReference>
<protein>
    <recommendedName>
        <fullName evidence="5">Bifunctional ligase/repressor BirA</fullName>
    </recommendedName>
    <alternativeName>
        <fullName evidence="5">Biotin--[acetyl-CoA-carboxylase] ligase</fullName>
        <ecNumber evidence="5">6.3.4.15</ecNumber>
    </alternativeName>
    <alternativeName>
        <fullName evidence="5">Biotin--protein ligase</fullName>
    </alternativeName>
    <alternativeName>
        <fullName evidence="5">Biotin-[acetyl-CoA carboxylase] synthetase</fullName>
    </alternativeName>
</protein>
<keyword evidence="5" id="KW-0804">Transcription</keyword>
<dbReference type="Pfam" id="PF02237">
    <property type="entry name" value="BPL_C"/>
    <property type="match status" value="1"/>
</dbReference>
<reference evidence="7 8" key="1">
    <citation type="submission" date="2019-10" db="EMBL/GenBank/DDBJ databases">
        <title>Whole-genome sequence of the extremophile Heliorestis acidaminivorans DSM 24790.</title>
        <authorList>
            <person name="Kyndt J.A."/>
            <person name="Meyer T.E."/>
        </authorList>
    </citation>
    <scope>NUCLEOTIDE SEQUENCE [LARGE SCALE GENOMIC DNA]</scope>
    <source>
        <strain evidence="7 8">DSM 24790</strain>
    </source>
</reference>
<dbReference type="Pfam" id="PF08279">
    <property type="entry name" value="HTH_11"/>
    <property type="match status" value="1"/>
</dbReference>
<organism evidence="7 8">
    <name type="scientific">Heliorestis acidaminivorans</name>
    <dbReference type="NCBI Taxonomy" id="553427"/>
    <lineage>
        <taxon>Bacteria</taxon>
        <taxon>Bacillati</taxon>
        <taxon>Bacillota</taxon>
        <taxon>Clostridia</taxon>
        <taxon>Eubacteriales</taxon>
        <taxon>Heliobacteriaceae</taxon>
        <taxon>Heliorestis</taxon>
    </lineage>
</organism>
<keyword evidence="8" id="KW-1185">Reference proteome</keyword>
<feature type="binding site" evidence="5">
    <location>
        <begin position="90"/>
        <end position="92"/>
    </location>
    <ligand>
        <name>biotin</name>
        <dbReference type="ChEBI" id="CHEBI:57586"/>
    </ligand>
</feature>
<comment type="similarity">
    <text evidence="5">Belongs to the biotin--protein ligase family.</text>
</comment>
<dbReference type="CDD" id="cd16442">
    <property type="entry name" value="BPL"/>
    <property type="match status" value="1"/>
</dbReference>
<dbReference type="PROSITE" id="PS51733">
    <property type="entry name" value="BPL_LPL_CATALYTIC"/>
    <property type="match status" value="1"/>
</dbReference>
<evidence type="ECO:0000259" key="6">
    <source>
        <dbReference type="PROSITE" id="PS51733"/>
    </source>
</evidence>
<dbReference type="Gene3D" id="3.30.930.10">
    <property type="entry name" value="Bira Bifunctional Protein, Domain 2"/>
    <property type="match status" value="1"/>
</dbReference>
<dbReference type="InterPro" id="IPR036388">
    <property type="entry name" value="WH-like_DNA-bd_sf"/>
</dbReference>
<dbReference type="InterPro" id="IPR004143">
    <property type="entry name" value="BPL_LPL_catalytic"/>
</dbReference>
<keyword evidence="4 5" id="KW-0092">Biotin</keyword>
<dbReference type="GO" id="GO:0009249">
    <property type="term" value="P:protein lipoylation"/>
    <property type="evidence" value="ECO:0007669"/>
    <property type="project" value="UniProtKB-ARBA"/>
</dbReference>
<dbReference type="GO" id="GO:0003677">
    <property type="term" value="F:DNA binding"/>
    <property type="evidence" value="ECO:0007669"/>
    <property type="project" value="UniProtKB-UniRule"/>
</dbReference>
<dbReference type="EC" id="6.3.4.15" evidence="5"/>
<evidence type="ECO:0000256" key="3">
    <source>
        <dbReference type="ARBA" id="ARBA00022840"/>
    </source>
</evidence>
<dbReference type="InterPro" id="IPR030855">
    <property type="entry name" value="Bifunct_BirA"/>
</dbReference>
<dbReference type="RefSeq" id="WP_151619747.1">
    <property type="nucleotide sequence ID" value="NZ_WBXO01000004.1"/>
</dbReference>
<dbReference type="SUPFAM" id="SSF50037">
    <property type="entry name" value="C-terminal domain of transcriptional repressors"/>
    <property type="match status" value="1"/>
</dbReference>
<feature type="DNA-binding region" description="H-T-H motif" evidence="5">
    <location>
        <begin position="19"/>
        <end position="38"/>
    </location>
</feature>
<feature type="domain" description="BPL/LPL catalytic" evidence="6">
    <location>
        <begin position="67"/>
        <end position="258"/>
    </location>
</feature>
<keyword evidence="3 5" id="KW-0067">ATP-binding</keyword>
<keyword evidence="5" id="KW-0238">DNA-binding</keyword>
<keyword evidence="2 5" id="KW-0547">Nucleotide-binding</keyword>
<dbReference type="Pfam" id="PF03099">
    <property type="entry name" value="BPL_LplA_LipB"/>
    <property type="match status" value="1"/>
</dbReference>
<feature type="binding site" evidence="5">
    <location>
        <position position="114"/>
    </location>
    <ligand>
        <name>biotin</name>
        <dbReference type="ChEBI" id="CHEBI:57586"/>
    </ligand>
</feature>
<keyword evidence="5" id="KW-0678">Repressor</keyword>
<dbReference type="GO" id="GO:0006355">
    <property type="term" value="P:regulation of DNA-templated transcription"/>
    <property type="evidence" value="ECO:0007669"/>
    <property type="project" value="UniProtKB-UniRule"/>
</dbReference>
<dbReference type="OrthoDB" id="9807064at2"/>
<evidence type="ECO:0000256" key="4">
    <source>
        <dbReference type="ARBA" id="ARBA00023267"/>
    </source>
</evidence>
<dbReference type="Proteomes" id="UP000468766">
    <property type="component" value="Unassembled WGS sequence"/>
</dbReference>
<dbReference type="InterPro" id="IPR004408">
    <property type="entry name" value="Biotin_CoA_COase_ligase"/>
</dbReference>
<sequence length="333" mass="37050">MAKQEILKALKEASDYISGEDISRALGMTRSAVWKHIRTLRQEGYDIEAHTRMGYKLRTLSNYLLPEEVLSVLETKKFGRNYIYYHSINSSNEKAKEFAREGAEEGTVVLAEEQQAGKGRLGRTWHSPLGLGLYLSIILRPSIPLALTPQITLLTALSIAKTIEKMTSLGPAIKWPNDILLDGKKVCGILTELSAEMDGVKHIVVGIGLNLNQEATDFPTAVTSQASSVSMQAGEKVDRLAFFNKLLMQLEDDYEHWLEQGFSAIRQQWLDRAVGLGDTVRVIAGSAQWQGRMEGIDDMGALLVRNKAGEIQQLMSGEVTLRPEGREDYDFGH</sequence>
<dbReference type="NCBIfam" id="TIGR00121">
    <property type="entry name" value="birA_ligase"/>
    <property type="match status" value="1"/>
</dbReference>
<dbReference type="GO" id="GO:0016740">
    <property type="term" value="F:transferase activity"/>
    <property type="evidence" value="ECO:0007669"/>
    <property type="project" value="UniProtKB-ARBA"/>
</dbReference>
<accession>A0A6I0F1L9</accession>
<dbReference type="AlphaFoldDB" id="A0A6I0F1L9"/>
<dbReference type="GO" id="GO:0005737">
    <property type="term" value="C:cytoplasm"/>
    <property type="evidence" value="ECO:0007669"/>
    <property type="project" value="TreeGrafter"/>
</dbReference>
<evidence type="ECO:0000256" key="1">
    <source>
        <dbReference type="ARBA" id="ARBA00022598"/>
    </source>
</evidence>
<dbReference type="EMBL" id="WBXO01000004">
    <property type="protein sequence ID" value="KAB2953087.1"/>
    <property type="molecule type" value="Genomic_DNA"/>
</dbReference>
<name>A0A6I0F1L9_9FIRM</name>
<dbReference type="PANTHER" id="PTHR12835:SF5">
    <property type="entry name" value="BIOTIN--PROTEIN LIGASE"/>
    <property type="match status" value="1"/>
</dbReference>
<keyword evidence="5" id="KW-0805">Transcription regulation</keyword>
<comment type="caution">
    <text evidence="5">Lacks conserved residue(s) required for the propagation of feature annotation.</text>
</comment>
<comment type="catalytic activity">
    <reaction evidence="5">
        <text>biotin + L-lysyl-[protein] + ATP = N(6)-biotinyl-L-lysyl-[protein] + AMP + diphosphate + H(+)</text>
        <dbReference type="Rhea" id="RHEA:11756"/>
        <dbReference type="Rhea" id="RHEA-COMP:9752"/>
        <dbReference type="Rhea" id="RHEA-COMP:10505"/>
        <dbReference type="ChEBI" id="CHEBI:15378"/>
        <dbReference type="ChEBI" id="CHEBI:29969"/>
        <dbReference type="ChEBI" id="CHEBI:30616"/>
        <dbReference type="ChEBI" id="CHEBI:33019"/>
        <dbReference type="ChEBI" id="CHEBI:57586"/>
        <dbReference type="ChEBI" id="CHEBI:83144"/>
        <dbReference type="ChEBI" id="CHEBI:456215"/>
        <dbReference type="EC" id="6.3.4.15"/>
    </reaction>
</comment>
<keyword evidence="1 5" id="KW-0436">Ligase</keyword>
<gene>
    <name evidence="5" type="primary">birA</name>
    <name evidence="7" type="ORF">F9B85_07435</name>
</gene>
<evidence type="ECO:0000313" key="8">
    <source>
        <dbReference type="Proteomes" id="UP000468766"/>
    </source>
</evidence>
<dbReference type="InterPro" id="IPR013196">
    <property type="entry name" value="HTH_11"/>
</dbReference>
<comment type="caution">
    <text evidence="7">The sequence shown here is derived from an EMBL/GenBank/DDBJ whole genome shotgun (WGS) entry which is preliminary data.</text>
</comment>
<dbReference type="SUPFAM" id="SSF55681">
    <property type="entry name" value="Class II aaRS and biotin synthetases"/>
    <property type="match status" value="1"/>
</dbReference>
<dbReference type="SUPFAM" id="SSF46785">
    <property type="entry name" value="Winged helix' DNA-binding domain"/>
    <property type="match status" value="1"/>
</dbReference>
<dbReference type="InterPro" id="IPR011991">
    <property type="entry name" value="ArsR-like_HTH"/>
</dbReference>
<evidence type="ECO:0000256" key="2">
    <source>
        <dbReference type="ARBA" id="ARBA00022741"/>
    </source>
</evidence>
<dbReference type="Gene3D" id="1.10.10.10">
    <property type="entry name" value="Winged helix-like DNA-binding domain superfamily/Winged helix DNA-binding domain"/>
    <property type="match status" value="1"/>
</dbReference>
<dbReference type="InterPro" id="IPR003142">
    <property type="entry name" value="BPL_C"/>
</dbReference>
<dbReference type="Gene3D" id="2.30.30.100">
    <property type="match status" value="1"/>
</dbReference>
<dbReference type="HAMAP" id="MF_00978">
    <property type="entry name" value="Bifunct_BirA"/>
    <property type="match status" value="1"/>
</dbReference>
<dbReference type="InterPro" id="IPR036390">
    <property type="entry name" value="WH_DNA-bd_sf"/>
</dbReference>
<dbReference type="PANTHER" id="PTHR12835">
    <property type="entry name" value="BIOTIN PROTEIN LIGASE"/>
    <property type="match status" value="1"/>
</dbReference>
<evidence type="ECO:0000313" key="7">
    <source>
        <dbReference type="EMBL" id="KAB2953087.1"/>
    </source>
</evidence>